<keyword evidence="2" id="KW-1185">Reference proteome</keyword>
<proteinExistence type="predicted"/>
<protein>
    <submittedName>
        <fullName evidence="1">Uncharacterized protein</fullName>
    </submittedName>
</protein>
<dbReference type="Proteomes" id="UP000656804">
    <property type="component" value="Unassembled WGS sequence"/>
</dbReference>
<reference evidence="1" key="1">
    <citation type="submission" date="2020-11" db="EMBL/GenBank/DDBJ databases">
        <title>Nocardioides sp. CBS4Y-1, whole genome shotgun sequence.</title>
        <authorList>
            <person name="Tuo L."/>
        </authorList>
    </citation>
    <scope>NUCLEOTIDE SEQUENCE</scope>
    <source>
        <strain evidence="1">CBS4Y-1</strain>
    </source>
</reference>
<comment type="caution">
    <text evidence="1">The sequence shown here is derived from an EMBL/GenBank/DDBJ whole genome shotgun (WGS) entry which is preliminary data.</text>
</comment>
<dbReference type="AlphaFoldDB" id="A0A930UUE5"/>
<evidence type="ECO:0000313" key="2">
    <source>
        <dbReference type="Proteomes" id="UP000656804"/>
    </source>
</evidence>
<sequence length="170" mass="18226">MRVAGVNVKAGFLFVVVLDWAADGEATPTVVASNRFEANGSLGDADRFSDLRDRIRQFLAPLGVSRVDVVETRQYAQWKYADAYSRVVKICAVMDASRALGVPFSTQKTGDIAKTLNLQASMLQVFEASRVGLAKNPMYWTTGLSEAAAVGLHVLGDPAAASDDDEAEPA</sequence>
<organism evidence="1 2">
    <name type="scientific">Nocardioides acrostichi</name>
    <dbReference type="NCBI Taxonomy" id="2784339"/>
    <lineage>
        <taxon>Bacteria</taxon>
        <taxon>Bacillati</taxon>
        <taxon>Actinomycetota</taxon>
        <taxon>Actinomycetes</taxon>
        <taxon>Propionibacteriales</taxon>
        <taxon>Nocardioidaceae</taxon>
        <taxon>Nocardioides</taxon>
    </lineage>
</organism>
<accession>A0A930UUE5</accession>
<dbReference type="RefSeq" id="WP_194502302.1">
    <property type="nucleotide sequence ID" value="NZ_JADIVZ010000002.1"/>
</dbReference>
<evidence type="ECO:0000313" key="1">
    <source>
        <dbReference type="EMBL" id="MBF4161028.1"/>
    </source>
</evidence>
<dbReference type="EMBL" id="JADIVZ010000002">
    <property type="protein sequence ID" value="MBF4161028.1"/>
    <property type="molecule type" value="Genomic_DNA"/>
</dbReference>
<gene>
    <name evidence="1" type="ORF">ISG29_04950</name>
</gene>
<name>A0A930UUE5_9ACTN</name>